<evidence type="ECO:0000259" key="3">
    <source>
        <dbReference type="PROSITE" id="PS50902"/>
    </source>
</evidence>
<dbReference type="PROSITE" id="PS50902">
    <property type="entry name" value="FLAVODOXIN_LIKE"/>
    <property type="match status" value="1"/>
</dbReference>
<evidence type="ECO:0000256" key="1">
    <source>
        <dbReference type="ARBA" id="ARBA00022630"/>
    </source>
</evidence>
<evidence type="ECO:0000313" key="5">
    <source>
        <dbReference type="Proteomes" id="UP000095401"/>
    </source>
</evidence>
<name>A0A1D8IPL4_9GAMM</name>
<dbReference type="InterPro" id="IPR008254">
    <property type="entry name" value="Flavodoxin/NO_synth"/>
</dbReference>
<dbReference type="Proteomes" id="UP000095401">
    <property type="component" value="Chromosome"/>
</dbReference>
<proteinExistence type="predicted"/>
<gene>
    <name evidence="4" type="ORF">BI364_10985</name>
</gene>
<keyword evidence="2" id="KW-0288">FMN</keyword>
<dbReference type="Pfam" id="PF00258">
    <property type="entry name" value="Flavodoxin_1"/>
    <property type="match status" value="1"/>
</dbReference>
<evidence type="ECO:0000313" key="4">
    <source>
        <dbReference type="EMBL" id="AOU98412.1"/>
    </source>
</evidence>
<dbReference type="RefSeq" id="WP_070078773.1">
    <property type="nucleotide sequence ID" value="NZ_CP017415.1"/>
</dbReference>
<evidence type="ECO:0000256" key="2">
    <source>
        <dbReference type="ARBA" id="ARBA00022643"/>
    </source>
</evidence>
<dbReference type="AlphaFoldDB" id="A0A1D8IPL4"/>
<dbReference type="KEGG" id="aprs:BI364_10985"/>
<dbReference type="SUPFAM" id="SSF52218">
    <property type="entry name" value="Flavoproteins"/>
    <property type="match status" value="1"/>
</dbReference>
<keyword evidence="5" id="KW-1185">Reference proteome</keyword>
<organism evidence="4 5">
    <name type="scientific">Acidihalobacter yilgarnensis</name>
    <dbReference type="NCBI Taxonomy" id="2819280"/>
    <lineage>
        <taxon>Bacteria</taxon>
        <taxon>Pseudomonadati</taxon>
        <taxon>Pseudomonadota</taxon>
        <taxon>Gammaproteobacteria</taxon>
        <taxon>Chromatiales</taxon>
        <taxon>Ectothiorhodospiraceae</taxon>
        <taxon>Acidihalobacter</taxon>
    </lineage>
</organism>
<protein>
    <recommendedName>
        <fullName evidence="3">Flavodoxin-like domain-containing protein</fullName>
    </recommendedName>
</protein>
<dbReference type="InterPro" id="IPR029039">
    <property type="entry name" value="Flavoprotein-like_sf"/>
</dbReference>
<reference evidence="5" key="1">
    <citation type="submission" date="2016-09" db="EMBL/GenBank/DDBJ databases">
        <title>Acidihalobacter prosperus F5.</title>
        <authorList>
            <person name="Khaleque H.N."/>
            <person name="Ramsay J.P."/>
            <person name="Kaksonen A.H."/>
            <person name="Boxall N.J."/>
            <person name="Watkin E.L.J."/>
        </authorList>
    </citation>
    <scope>NUCLEOTIDE SEQUENCE [LARGE SCALE GENOMIC DNA]</scope>
    <source>
        <strain evidence="5">F5</strain>
    </source>
</reference>
<accession>A0A1D8IPL4</accession>
<dbReference type="EMBL" id="CP017415">
    <property type="protein sequence ID" value="AOU98412.1"/>
    <property type="molecule type" value="Genomic_DNA"/>
</dbReference>
<dbReference type="Gene3D" id="3.40.50.360">
    <property type="match status" value="1"/>
</dbReference>
<dbReference type="GO" id="GO:0010181">
    <property type="term" value="F:FMN binding"/>
    <property type="evidence" value="ECO:0007669"/>
    <property type="project" value="InterPro"/>
</dbReference>
<keyword evidence="1" id="KW-0285">Flavoprotein</keyword>
<feature type="domain" description="Flavodoxin-like" evidence="3">
    <location>
        <begin position="4"/>
        <end position="80"/>
    </location>
</feature>
<sequence length="80" mass="8691">MTKVLVLYYSAYGHIQQMAHAVAEGAHTIDHVTVDLRRVSETVPAEVRSKSCYVDDATPGAPFQGEHVARIAQRLKNGGA</sequence>